<dbReference type="SUPFAM" id="SSF68906">
    <property type="entry name" value="SAP domain"/>
    <property type="match status" value="1"/>
</dbReference>
<dbReference type="PROSITE" id="PS00350">
    <property type="entry name" value="MADS_BOX_1"/>
    <property type="match status" value="1"/>
</dbReference>
<dbReference type="Gene3D" id="3.40.1810.10">
    <property type="entry name" value="Transcription factor, MADS-box"/>
    <property type="match status" value="1"/>
</dbReference>
<feature type="compositionally biased region" description="Low complexity" evidence="7">
    <location>
        <begin position="217"/>
        <end position="230"/>
    </location>
</feature>
<feature type="domain" description="MADS-box" evidence="8">
    <location>
        <begin position="1"/>
        <end position="61"/>
    </location>
</feature>
<feature type="region of interest" description="Disordered" evidence="7">
    <location>
        <begin position="202"/>
        <end position="295"/>
    </location>
</feature>
<evidence type="ECO:0000256" key="6">
    <source>
        <dbReference type="SAM" id="Coils"/>
    </source>
</evidence>
<dbReference type="InterPro" id="IPR036361">
    <property type="entry name" value="SAP_dom_sf"/>
</dbReference>
<organism evidence="11 12">
    <name type="scientific">Zingiber officinale</name>
    <name type="common">Ginger</name>
    <name type="synonym">Amomum zingiber</name>
    <dbReference type="NCBI Taxonomy" id="94328"/>
    <lineage>
        <taxon>Eukaryota</taxon>
        <taxon>Viridiplantae</taxon>
        <taxon>Streptophyta</taxon>
        <taxon>Embryophyta</taxon>
        <taxon>Tracheophyta</taxon>
        <taxon>Spermatophyta</taxon>
        <taxon>Magnoliopsida</taxon>
        <taxon>Liliopsida</taxon>
        <taxon>Zingiberales</taxon>
        <taxon>Zingiberaceae</taxon>
        <taxon>Zingiber</taxon>
    </lineage>
</organism>
<dbReference type="InterPro" id="IPR002100">
    <property type="entry name" value="TF_MADSbox"/>
</dbReference>
<evidence type="ECO:0000256" key="4">
    <source>
        <dbReference type="ARBA" id="ARBA00023163"/>
    </source>
</evidence>
<dbReference type="InterPro" id="IPR033896">
    <property type="entry name" value="MEF2-like_N"/>
</dbReference>
<comment type="caution">
    <text evidence="11">The sequence shown here is derived from an EMBL/GenBank/DDBJ whole genome shotgun (WGS) entry which is preliminary data.</text>
</comment>
<dbReference type="PROSITE" id="PS50066">
    <property type="entry name" value="MADS_BOX_2"/>
    <property type="match status" value="1"/>
</dbReference>
<dbReference type="SUPFAM" id="SSF55455">
    <property type="entry name" value="SRF-like"/>
    <property type="match status" value="1"/>
</dbReference>
<dbReference type="Pfam" id="PF24766">
    <property type="entry name" value="DUF7699"/>
    <property type="match status" value="1"/>
</dbReference>
<evidence type="ECO:0000259" key="8">
    <source>
        <dbReference type="PROSITE" id="PS50066"/>
    </source>
</evidence>
<dbReference type="GO" id="GO:0046983">
    <property type="term" value="F:protein dimerization activity"/>
    <property type="evidence" value="ECO:0007669"/>
    <property type="project" value="InterPro"/>
</dbReference>
<dbReference type="FunFam" id="3.40.1810.10:FF:000007">
    <property type="entry name" value="Transcription factor, MADS-box"/>
    <property type="match status" value="1"/>
</dbReference>
<dbReference type="Pfam" id="PF02037">
    <property type="entry name" value="SAP"/>
    <property type="match status" value="1"/>
</dbReference>
<dbReference type="SMART" id="SM00432">
    <property type="entry name" value="MADS"/>
    <property type="match status" value="1"/>
</dbReference>
<feature type="compositionally biased region" description="Acidic residues" evidence="7">
    <location>
        <begin position="238"/>
        <end position="287"/>
    </location>
</feature>
<dbReference type="GO" id="GO:0003700">
    <property type="term" value="F:DNA-binding transcription factor activity"/>
    <property type="evidence" value="ECO:0007669"/>
    <property type="project" value="InterPro"/>
</dbReference>
<feature type="domain" description="SAP" evidence="9">
    <location>
        <begin position="311"/>
        <end position="345"/>
    </location>
</feature>
<dbReference type="InterPro" id="IPR056116">
    <property type="entry name" value="DUF7699"/>
</dbReference>
<dbReference type="Proteomes" id="UP000734854">
    <property type="component" value="Unassembled WGS sequence"/>
</dbReference>
<proteinExistence type="predicted"/>
<comment type="subcellular location">
    <subcellularLocation>
        <location evidence="1">Nucleus</location>
    </subcellularLocation>
</comment>
<keyword evidence="4" id="KW-0804">Transcription</keyword>
<evidence type="ECO:0000256" key="5">
    <source>
        <dbReference type="ARBA" id="ARBA00023242"/>
    </source>
</evidence>
<dbReference type="GO" id="GO:0000977">
    <property type="term" value="F:RNA polymerase II transcription regulatory region sequence-specific DNA binding"/>
    <property type="evidence" value="ECO:0007669"/>
    <property type="project" value="InterPro"/>
</dbReference>
<keyword evidence="12" id="KW-1185">Reference proteome</keyword>
<dbReference type="InterPro" id="IPR003034">
    <property type="entry name" value="SAP_dom"/>
</dbReference>
<feature type="coiled-coil region" evidence="6">
    <location>
        <begin position="135"/>
        <end position="169"/>
    </location>
</feature>
<dbReference type="Pfam" id="PF00319">
    <property type="entry name" value="SRF-TF"/>
    <property type="match status" value="1"/>
</dbReference>
<evidence type="ECO:0000259" key="10">
    <source>
        <dbReference type="PROSITE" id="PS51297"/>
    </source>
</evidence>
<evidence type="ECO:0000313" key="11">
    <source>
        <dbReference type="EMBL" id="KAG6477960.1"/>
    </source>
</evidence>
<keyword evidence="2" id="KW-0805">Transcription regulation</keyword>
<dbReference type="PROSITE" id="PS51297">
    <property type="entry name" value="K_BOX"/>
    <property type="match status" value="1"/>
</dbReference>
<evidence type="ECO:0000256" key="1">
    <source>
        <dbReference type="ARBA" id="ARBA00004123"/>
    </source>
</evidence>
<evidence type="ECO:0000259" key="9">
    <source>
        <dbReference type="PROSITE" id="PS50800"/>
    </source>
</evidence>
<evidence type="ECO:0000256" key="3">
    <source>
        <dbReference type="ARBA" id="ARBA00023125"/>
    </source>
</evidence>
<evidence type="ECO:0000256" key="7">
    <source>
        <dbReference type="SAM" id="MobiDB-lite"/>
    </source>
</evidence>
<accession>A0A8J5EZZ4</accession>
<feature type="compositionally biased region" description="Basic residues" evidence="7">
    <location>
        <begin position="205"/>
        <end position="216"/>
    </location>
</feature>
<gene>
    <name evidence="11" type="ORF">ZIOFF_061392</name>
</gene>
<dbReference type="Gene3D" id="1.10.720.30">
    <property type="entry name" value="SAP domain"/>
    <property type="match status" value="1"/>
</dbReference>
<keyword evidence="5" id="KW-0539">Nucleus</keyword>
<dbReference type="GO" id="GO:0045944">
    <property type="term" value="P:positive regulation of transcription by RNA polymerase II"/>
    <property type="evidence" value="ECO:0007669"/>
    <property type="project" value="InterPro"/>
</dbReference>
<dbReference type="PANTHER" id="PTHR35323">
    <property type="entry name" value="SAP DOMAIN-CONTAINING PROTEIN"/>
    <property type="match status" value="1"/>
</dbReference>
<dbReference type="PROSITE" id="PS50800">
    <property type="entry name" value="SAP"/>
    <property type="match status" value="1"/>
</dbReference>
<reference evidence="11 12" key="1">
    <citation type="submission" date="2020-08" db="EMBL/GenBank/DDBJ databases">
        <title>Plant Genome Project.</title>
        <authorList>
            <person name="Zhang R.-G."/>
        </authorList>
    </citation>
    <scope>NUCLEOTIDE SEQUENCE [LARGE SCALE GENOMIC DNA]</scope>
    <source>
        <tissue evidence="11">Rhizome</tissue>
    </source>
</reference>
<evidence type="ECO:0000256" key="2">
    <source>
        <dbReference type="ARBA" id="ARBA00023015"/>
    </source>
</evidence>
<dbReference type="Pfam" id="PF01486">
    <property type="entry name" value="K-box"/>
    <property type="match status" value="1"/>
</dbReference>
<sequence length="718" mass="82375">MAREKIEIKKIKSATARQVTFSKRRRGLFKKAEELSVLCDAEVALIVFSATGKLFEFASSSVKDILEKRCTDSQNLQKEEHPYFDLNIDDNIYASLRLEVAQESLRLRQMRGEELKTLTIHELLHLEKILEEGLTRVLEKKVHQIMDQINDLREKMAKEEKQVVTESENLTCEDGQSAESVSDALHSRTLLDRVNVNSDTTLKLGSHRARMRRSRRPAAAVVSISSSSSDQEGRGSDSDDFEEEEEDVEEEEEEDDSDDEDYIDSDCDDQDEDETASSREEEDEENAVDEKPNDDERCRKVVQLLTSKESLDALKVEECKSYLRKYGLRISGNKTTCINRILEHWRLKDGNSEILYPQSSFVINCTGDVCKGDVVLFRQRVYDKFDKVRRRANEIGKRTIAGRVVKESYGAAKQQHTFTIEVLWSRGKNALPPMFALLVKGRNLYRLKTFRQGITLLNFFLLCHILRCRQGSSSNARLNYKKRGQEEPKDISRRKKQKVASGLAALDANANNQATWTRNASLQKIHYANTSTQANTDTVARNFDPSYDVQKQAINHGGNHIPERKKQKVASAFAALDADANNQFPWTRNIISQQVPNNLTRNFHPSYDVPRQAMNHGCRIYRQGPVSPRNPFYIYNTHSEIRHPNMAPPQTNQWNAYIPSYNQDCSFGMAGEPRHVSNTRHHFHLPYASVTSSVEPWSQQWRQPDYGRGPHFPRSRGR</sequence>
<keyword evidence="6" id="KW-0175">Coiled coil</keyword>
<dbReference type="CDD" id="cd00265">
    <property type="entry name" value="MADS_MEF2_like"/>
    <property type="match status" value="1"/>
</dbReference>
<dbReference type="EMBL" id="JACMSC010000017">
    <property type="protein sequence ID" value="KAG6477960.1"/>
    <property type="molecule type" value="Genomic_DNA"/>
</dbReference>
<dbReference type="PANTHER" id="PTHR35323:SF2">
    <property type="entry name" value="SAP DOMAIN-CONTAINING PROTEIN"/>
    <property type="match status" value="1"/>
</dbReference>
<keyword evidence="3" id="KW-0238">DNA-binding</keyword>
<dbReference type="InterPro" id="IPR036879">
    <property type="entry name" value="TF_MADSbox_sf"/>
</dbReference>
<dbReference type="AlphaFoldDB" id="A0A8J5EZZ4"/>
<dbReference type="InterPro" id="IPR002487">
    <property type="entry name" value="TF_Kbox"/>
</dbReference>
<evidence type="ECO:0000313" key="12">
    <source>
        <dbReference type="Proteomes" id="UP000734854"/>
    </source>
</evidence>
<protein>
    <submittedName>
        <fullName evidence="11">Uncharacterized protein</fullName>
    </submittedName>
</protein>
<dbReference type="GO" id="GO:0005634">
    <property type="term" value="C:nucleus"/>
    <property type="evidence" value="ECO:0007669"/>
    <property type="project" value="UniProtKB-SubCell"/>
</dbReference>
<feature type="domain" description="K-box" evidence="10">
    <location>
        <begin position="86"/>
        <end position="183"/>
    </location>
</feature>
<dbReference type="PRINTS" id="PR00404">
    <property type="entry name" value="MADSDOMAIN"/>
</dbReference>
<name>A0A8J5EZZ4_ZINOF</name>